<proteinExistence type="inferred from homology"/>
<reference evidence="6 7" key="1">
    <citation type="submission" date="2016-04" db="EMBL/GenBank/DDBJ databases">
        <authorList>
            <consortium name="Pathogen Informatics"/>
        </authorList>
    </citation>
    <scope>NUCLEOTIDE SEQUENCE [LARGE SCALE GENOMIC DNA]</scope>
    <source>
        <strain evidence="6 7">H050680373</strain>
    </source>
</reference>
<keyword evidence="3" id="KW-0238">DNA-binding</keyword>
<sequence>MDQLRSFLSVAERGSFKEAAEAEFRSPPLVTQRIKKLEKTLGVDLLERSRGKGAALTEAGKQFLVVVSQMLRRFDLSVAVAKQPGRVRLGLPSDAFARLRQLLETGVTAFLPQLQLSTVTDLSTHLLRDFERLELDVVIFRALEGTLQRHASRPLYSEPLCWVAAREIHIDENCLVPLATFRDGNLFRTAAIDSLSLLGRPWRLACVSAEVHIVQAAATAGMGVAVLPCSLVPDGTVVLEEKRHGFPPLPDVHLSIAAHGDVNPLFEQVADLLVQHWGEPRAAA</sequence>
<evidence type="ECO:0000256" key="2">
    <source>
        <dbReference type="ARBA" id="ARBA00023015"/>
    </source>
</evidence>
<dbReference type="InterPro" id="IPR050176">
    <property type="entry name" value="LTTR"/>
</dbReference>
<dbReference type="GO" id="GO:0003700">
    <property type="term" value="F:DNA-binding transcription factor activity"/>
    <property type="evidence" value="ECO:0007669"/>
    <property type="project" value="InterPro"/>
</dbReference>
<accession>A0A157SRE0</accession>
<dbReference type="Pfam" id="PF03466">
    <property type="entry name" value="LysR_substrate"/>
    <property type="match status" value="1"/>
</dbReference>
<dbReference type="Gene3D" id="1.10.10.10">
    <property type="entry name" value="Winged helix-like DNA-binding domain superfamily/Winged helix DNA-binding domain"/>
    <property type="match status" value="1"/>
</dbReference>
<dbReference type="PANTHER" id="PTHR30579">
    <property type="entry name" value="TRANSCRIPTIONAL REGULATOR"/>
    <property type="match status" value="1"/>
</dbReference>
<evidence type="ECO:0000313" key="6">
    <source>
        <dbReference type="EMBL" id="SAI72999.1"/>
    </source>
</evidence>
<dbReference type="Pfam" id="PF00126">
    <property type="entry name" value="HTH_1"/>
    <property type="match status" value="1"/>
</dbReference>
<gene>
    <name evidence="6" type="primary">gltC_14</name>
    <name evidence="6" type="ORF">SAMEA3906486_04401</name>
</gene>
<protein>
    <submittedName>
        <fullName evidence="6">LysR family transcriptional regulator</fullName>
    </submittedName>
</protein>
<dbReference type="InterPro" id="IPR005119">
    <property type="entry name" value="LysR_subst-bd"/>
</dbReference>
<keyword evidence="4" id="KW-0804">Transcription</keyword>
<dbReference type="Gene3D" id="3.40.190.10">
    <property type="entry name" value="Periplasmic binding protein-like II"/>
    <property type="match status" value="2"/>
</dbReference>
<keyword evidence="7" id="KW-1185">Reference proteome</keyword>
<dbReference type="EMBL" id="FKIF01000008">
    <property type="protein sequence ID" value="SAI72999.1"/>
    <property type="molecule type" value="Genomic_DNA"/>
</dbReference>
<dbReference type="PANTHER" id="PTHR30579:SF7">
    <property type="entry name" value="HTH-TYPE TRANSCRIPTIONAL REGULATOR LRHA-RELATED"/>
    <property type="match status" value="1"/>
</dbReference>
<comment type="similarity">
    <text evidence="1">Belongs to the LysR transcriptional regulatory family.</text>
</comment>
<name>A0A157SRE0_9BORD</name>
<dbReference type="InterPro" id="IPR036388">
    <property type="entry name" value="WH-like_DNA-bd_sf"/>
</dbReference>
<dbReference type="STRING" id="288768.SAMEA3906486_04401"/>
<dbReference type="SUPFAM" id="SSF46785">
    <property type="entry name" value="Winged helix' DNA-binding domain"/>
    <property type="match status" value="1"/>
</dbReference>
<evidence type="ECO:0000313" key="7">
    <source>
        <dbReference type="Proteomes" id="UP000076848"/>
    </source>
</evidence>
<feature type="domain" description="HTH lysR-type" evidence="5">
    <location>
        <begin position="1"/>
        <end position="57"/>
    </location>
</feature>
<evidence type="ECO:0000259" key="5">
    <source>
        <dbReference type="PROSITE" id="PS50931"/>
    </source>
</evidence>
<organism evidence="6 7">
    <name type="scientific">Bordetella ansorpii</name>
    <dbReference type="NCBI Taxonomy" id="288768"/>
    <lineage>
        <taxon>Bacteria</taxon>
        <taxon>Pseudomonadati</taxon>
        <taxon>Pseudomonadota</taxon>
        <taxon>Betaproteobacteria</taxon>
        <taxon>Burkholderiales</taxon>
        <taxon>Alcaligenaceae</taxon>
        <taxon>Bordetella</taxon>
    </lineage>
</organism>
<evidence type="ECO:0000256" key="4">
    <source>
        <dbReference type="ARBA" id="ARBA00023163"/>
    </source>
</evidence>
<dbReference type="InterPro" id="IPR036390">
    <property type="entry name" value="WH_DNA-bd_sf"/>
</dbReference>
<keyword evidence="2" id="KW-0805">Transcription regulation</keyword>
<dbReference type="InterPro" id="IPR000847">
    <property type="entry name" value="LysR_HTH_N"/>
</dbReference>
<dbReference type="Proteomes" id="UP000076848">
    <property type="component" value="Unassembled WGS sequence"/>
</dbReference>
<evidence type="ECO:0000256" key="1">
    <source>
        <dbReference type="ARBA" id="ARBA00009437"/>
    </source>
</evidence>
<evidence type="ECO:0000256" key="3">
    <source>
        <dbReference type="ARBA" id="ARBA00023125"/>
    </source>
</evidence>
<dbReference type="RefSeq" id="WP_066131846.1">
    <property type="nucleotide sequence ID" value="NZ_FKIF01000008.1"/>
</dbReference>
<dbReference type="PROSITE" id="PS50931">
    <property type="entry name" value="HTH_LYSR"/>
    <property type="match status" value="1"/>
</dbReference>
<dbReference type="AlphaFoldDB" id="A0A157SRE0"/>
<dbReference type="GO" id="GO:0003677">
    <property type="term" value="F:DNA binding"/>
    <property type="evidence" value="ECO:0007669"/>
    <property type="project" value="UniProtKB-KW"/>
</dbReference>
<dbReference type="SUPFAM" id="SSF53850">
    <property type="entry name" value="Periplasmic binding protein-like II"/>
    <property type="match status" value="1"/>
</dbReference>